<dbReference type="Gene3D" id="3.30.200.20">
    <property type="entry name" value="Phosphorylase Kinase, domain 1"/>
    <property type="match status" value="1"/>
</dbReference>
<keyword evidence="4" id="KW-0597">Phosphoprotein</keyword>
<evidence type="ECO:0000256" key="2">
    <source>
        <dbReference type="ARBA" id="ARBA00012513"/>
    </source>
</evidence>
<keyword evidence="8 21" id="KW-0732">Signal</keyword>
<evidence type="ECO:0000256" key="17">
    <source>
        <dbReference type="ARBA" id="ARBA00047899"/>
    </source>
</evidence>
<evidence type="ECO:0000256" key="20">
    <source>
        <dbReference type="SAM" id="Phobius"/>
    </source>
</evidence>
<evidence type="ECO:0000256" key="19">
    <source>
        <dbReference type="PROSITE-ProRule" id="PRU10141"/>
    </source>
</evidence>
<keyword evidence="3" id="KW-0723">Serine/threonine-protein kinase</keyword>
<dbReference type="FunFam" id="3.80.10.10:FF:000383">
    <property type="entry name" value="Leucine-rich repeat receptor protein kinase EMS1"/>
    <property type="match status" value="1"/>
</dbReference>
<reference evidence="23" key="2">
    <citation type="submission" date="2022-03" db="EMBL/GenBank/DDBJ databases">
        <title>Draft title - Genomic analysis of global carrot germplasm unveils the trajectory of domestication and the origin of high carotenoid orange carrot.</title>
        <authorList>
            <person name="Iorizzo M."/>
            <person name="Ellison S."/>
            <person name="Senalik D."/>
            <person name="Macko-Podgorni A."/>
            <person name="Grzebelus D."/>
            <person name="Bostan H."/>
            <person name="Rolling W."/>
            <person name="Curaba J."/>
            <person name="Simon P."/>
        </authorList>
    </citation>
    <scope>NUCLEOTIDE SEQUENCE</scope>
    <source>
        <tissue evidence="23">Leaf</tissue>
    </source>
</reference>
<comment type="subcellular location">
    <subcellularLocation>
        <location evidence="1">Membrane</location>
        <topology evidence="1">Single-pass type I membrane protein</topology>
    </subcellularLocation>
</comment>
<dbReference type="Pfam" id="PF00560">
    <property type="entry name" value="LRR_1"/>
    <property type="match status" value="1"/>
</dbReference>
<evidence type="ECO:0000256" key="8">
    <source>
        <dbReference type="ARBA" id="ARBA00022729"/>
    </source>
</evidence>
<dbReference type="InterPro" id="IPR017441">
    <property type="entry name" value="Protein_kinase_ATP_BS"/>
</dbReference>
<dbReference type="SUPFAM" id="SSF56112">
    <property type="entry name" value="Protein kinase-like (PK-like)"/>
    <property type="match status" value="1"/>
</dbReference>
<keyword evidence="5" id="KW-0433">Leucine-rich repeat</keyword>
<keyword evidence="14 20" id="KW-0472">Membrane</keyword>
<evidence type="ECO:0000313" key="24">
    <source>
        <dbReference type="Proteomes" id="UP000077755"/>
    </source>
</evidence>
<dbReference type="PROSITE" id="PS00109">
    <property type="entry name" value="PROTEIN_KINASE_TYR"/>
    <property type="match status" value="1"/>
</dbReference>
<evidence type="ECO:0000256" key="21">
    <source>
        <dbReference type="SAM" id="SignalP"/>
    </source>
</evidence>
<dbReference type="PROSITE" id="PS51450">
    <property type="entry name" value="LRR"/>
    <property type="match status" value="1"/>
</dbReference>
<feature type="transmembrane region" description="Helical" evidence="20">
    <location>
        <begin position="534"/>
        <end position="556"/>
    </location>
</feature>
<keyword evidence="7 20" id="KW-0812">Transmembrane</keyword>
<evidence type="ECO:0000256" key="11">
    <source>
        <dbReference type="ARBA" id="ARBA00022777"/>
    </source>
</evidence>
<keyword evidence="6" id="KW-0808">Transferase</keyword>
<feature type="chain" id="PRO_5042243857" description="non-specific serine/threonine protein kinase" evidence="21">
    <location>
        <begin position="22"/>
        <end position="889"/>
    </location>
</feature>
<accession>A0AAF0WPC2</accession>
<reference evidence="23" key="1">
    <citation type="journal article" date="2016" name="Nat. Genet.">
        <title>A high-quality carrot genome assembly provides new insights into carotenoid accumulation and asterid genome evolution.</title>
        <authorList>
            <person name="Iorizzo M."/>
            <person name="Ellison S."/>
            <person name="Senalik D."/>
            <person name="Zeng P."/>
            <person name="Satapoomin P."/>
            <person name="Huang J."/>
            <person name="Bowman M."/>
            <person name="Iovene M."/>
            <person name="Sanseverino W."/>
            <person name="Cavagnaro P."/>
            <person name="Yildiz M."/>
            <person name="Macko-Podgorni A."/>
            <person name="Moranska E."/>
            <person name="Grzebelus E."/>
            <person name="Grzebelus D."/>
            <person name="Ashrafi H."/>
            <person name="Zheng Z."/>
            <person name="Cheng S."/>
            <person name="Spooner D."/>
            <person name="Van Deynze A."/>
            <person name="Simon P."/>
        </authorList>
    </citation>
    <scope>NUCLEOTIDE SEQUENCE</scope>
    <source>
        <tissue evidence="23">Leaf</tissue>
    </source>
</reference>
<dbReference type="InterPro" id="IPR008266">
    <property type="entry name" value="Tyr_kinase_AS"/>
</dbReference>
<dbReference type="EMBL" id="CP093345">
    <property type="protein sequence ID" value="WOG93327.1"/>
    <property type="molecule type" value="Genomic_DNA"/>
</dbReference>
<dbReference type="PANTHER" id="PTHR48005:SF16">
    <property type="entry name" value="MDIS1-INTERACTING RECEPTOR LIKE KINASE 2-LIKE ISOFORM X1"/>
    <property type="match status" value="1"/>
</dbReference>
<dbReference type="PRINTS" id="PR00019">
    <property type="entry name" value="LEURICHRPT"/>
</dbReference>
<dbReference type="GO" id="GO:0009653">
    <property type="term" value="P:anatomical structure morphogenesis"/>
    <property type="evidence" value="ECO:0007669"/>
    <property type="project" value="UniProtKB-ARBA"/>
</dbReference>
<keyword evidence="24" id="KW-1185">Reference proteome</keyword>
<proteinExistence type="predicted"/>
<keyword evidence="10 19" id="KW-0547">Nucleotide-binding</keyword>
<evidence type="ECO:0000256" key="1">
    <source>
        <dbReference type="ARBA" id="ARBA00004479"/>
    </source>
</evidence>
<dbReference type="FunFam" id="3.30.200.20:FF:000309">
    <property type="entry name" value="Leucine-rich repeat receptor protein kinase MSP1"/>
    <property type="match status" value="1"/>
</dbReference>
<dbReference type="SMART" id="SM00365">
    <property type="entry name" value="LRR_SD22"/>
    <property type="match status" value="5"/>
</dbReference>
<dbReference type="InterPro" id="IPR001611">
    <property type="entry name" value="Leu-rich_rpt"/>
</dbReference>
<dbReference type="SUPFAM" id="SSF52058">
    <property type="entry name" value="L domain-like"/>
    <property type="match status" value="1"/>
</dbReference>
<dbReference type="Gene3D" id="3.80.10.10">
    <property type="entry name" value="Ribonuclease Inhibitor"/>
    <property type="match status" value="4"/>
</dbReference>
<feature type="binding site" evidence="19">
    <location>
        <position position="624"/>
    </location>
    <ligand>
        <name>ATP</name>
        <dbReference type="ChEBI" id="CHEBI:30616"/>
    </ligand>
</feature>
<evidence type="ECO:0000256" key="16">
    <source>
        <dbReference type="ARBA" id="ARBA00023180"/>
    </source>
</evidence>
<dbReference type="Pfam" id="PF13855">
    <property type="entry name" value="LRR_8"/>
    <property type="match status" value="2"/>
</dbReference>
<evidence type="ECO:0000256" key="14">
    <source>
        <dbReference type="ARBA" id="ARBA00023136"/>
    </source>
</evidence>
<dbReference type="GO" id="GO:0016020">
    <property type="term" value="C:membrane"/>
    <property type="evidence" value="ECO:0007669"/>
    <property type="project" value="UniProtKB-SubCell"/>
</dbReference>
<dbReference type="EC" id="2.7.11.1" evidence="2"/>
<evidence type="ECO:0000256" key="7">
    <source>
        <dbReference type="ARBA" id="ARBA00022692"/>
    </source>
</evidence>
<dbReference type="InterPro" id="IPR055414">
    <property type="entry name" value="LRR_R13L4/SHOC2-like"/>
</dbReference>
<dbReference type="SMART" id="SM00220">
    <property type="entry name" value="S_TKc"/>
    <property type="match status" value="1"/>
</dbReference>
<comment type="catalytic activity">
    <reaction evidence="17">
        <text>L-threonyl-[protein] + ATP = O-phospho-L-threonyl-[protein] + ADP + H(+)</text>
        <dbReference type="Rhea" id="RHEA:46608"/>
        <dbReference type="Rhea" id="RHEA-COMP:11060"/>
        <dbReference type="Rhea" id="RHEA-COMP:11605"/>
        <dbReference type="ChEBI" id="CHEBI:15378"/>
        <dbReference type="ChEBI" id="CHEBI:30013"/>
        <dbReference type="ChEBI" id="CHEBI:30616"/>
        <dbReference type="ChEBI" id="CHEBI:61977"/>
        <dbReference type="ChEBI" id="CHEBI:456216"/>
        <dbReference type="EC" id="2.7.11.1"/>
    </reaction>
</comment>
<dbReference type="InterPro" id="IPR011009">
    <property type="entry name" value="Kinase-like_dom_sf"/>
</dbReference>
<comment type="catalytic activity">
    <reaction evidence="18">
        <text>L-seryl-[protein] + ATP = O-phospho-L-seryl-[protein] + ADP + H(+)</text>
        <dbReference type="Rhea" id="RHEA:17989"/>
        <dbReference type="Rhea" id="RHEA-COMP:9863"/>
        <dbReference type="Rhea" id="RHEA-COMP:11604"/>
        <dbReference type="ChEBI" id="CHEBI:15378"/>
        <dbReference type="ChEBI" id="CHEBI:29999"/>
        <dbReference type="ChEBI" id="CHEBI:30616"/>
        <dbReference type="ChEBI" id="CHEBI:83421"/>
        <dbReference type="ChEBI" id="CHEBI:456216"/>
        <dbReference type="EC" id="2.7.11.1"/>
    </reaction>
</comment>
<dbReference type="Proteomes" id="UP000077755">
    <property type="component" value="Chromosome 3"/>
</dbReference>
<evidence type="ECO:0000313" key="23">
    <source>
        <dbReference type="EMBL" id="WOG93327.1"/>
    </source>
</evidence>
<evidence type="ECO:0000256" key="15">
    <source>
        <dbReference type="ARBA" id="ARBA00023170"/>
    </source>
</evidence>
<dbReference type="AlphaFoldDB" id="A0AAF0WPC2"/>
<evidence type="ECO:0000256" key="13">
    <source>
        <dbReference type="ARBA" id="ARBA00022989"/>
    </source>
</evidence>
<dbReference type="PROSITE" id="PS00107">
    <property type="entry name" value="PROTEIN_KINASE_ATP"/>
    <property type="match status" value="1"/>
</dbReference>
<dbReference type="GO" id="GO:0051707">
    <property type="term" value="P:response to other organism"/>
    <property type="evidence" value="ECO:0007669"/>
    <property type="project" value="UniProtKB-ARBA"/>
</dbReference>
<dbReference type="Gene3D" id="1.10.510.10">
    <property type="entry name" value="Transferase(Phosphotransferase) domain 1"/>
    <property type="match status" value="1"/>
</dbReference>
<dbReference type="InterPro" id="IPR051420">
    <property type="entry name" value="Ser_Thr_Kinases_DiverseReg"/>
</dbReference>
<keyword evidence="15" id="KW-0675">Receptor</keyword>
<evidence type="ECO:0000256" key="6">
    <source>
        <dbReference type="ARBA" id="ARBA00022679"/>
    </source>
</evidence>
<dbReference type="Pfam" id="PF23598">
    <property type="entry name" value="LRR_14"/>
    <property type="match status" value="1"/>
</dbReference>
<dbReference type="Pfam" id="PF00069">
    <property type="entry name" value="Pkinase"/>
    <property type="match status" value="1"/>
</dbReference>
<keyword evidence="13 20" id="KW-1133">Transmembrane helix</keyword>
<evidence type="ECO:0000256" key="10">
    <source>
        <dbReference type="ARBA" id="ARBA00022741"/>
    </source>
</evidence>
<dbReference type="GO" id="GO:0006952">
    <property type="term" value="P:defense response"/>
    <property type="evidence" value="ECO:0007669"/>
    <property type="project" value="UniProtKB-ARBA"/>
</dbReference>
<dbReference type="InterPro" id="IPR003591">
    <property type="entry name" value="Leu-rich_rpt_typical-subtyp"/>
</dbReference>
<feature type="signal peptide" evidence="21">
    <location>
        <begin position="1"/>
        <end position="21"/>
    </location>
</feature>
<keyword evidence="16" id="KW-0325">Glycoprotein</keyword>
<name>A0AAF0WPC2_DAUCS</name>
<dbReference type="FunFam" id="3.80.10.10:FF:000400">
    <property type="entry name" value="Nuclear pore complex protein NUP107"/>
    <property type="match status" value="1"/>
</dbReference>
<evidence type="ECO:0000256" key="5">
    <source>
        <dbReference type="ARBA" id="ARBA00022614"/>
    </source>
</evidence>
<dbReference type="GO" id="GO:0004674">
    <property type="term" value="F:protein serine/threonine kinase activity"/>
    <property type="evidence" value="ECO:0007669"/>
    <property type="project" value="UniProtKB-KW"/>
</dbReference>
<keyword evidence="9" id="KW-0677">Repeat</keyword>
<evidence type="ECO:0000256" key="18">
    <source>
        <dbReference type="ARBA" id="ARBA00048679"/>
    </source>
</evidence>
<dbReference type="SUPFAM" id="SSF52047">
    <property type="entry name" value="RNI-like"/>
    <property type="match status" value="1"/>
</dbReference>
<feature type="domain" description="Protein kinase" evidence="22">
    <location>
        <begin position="596"/>
        <end position="867"/>
    </location>
</feature>
<evidence type="ECO:0000256" key="4">
    <source>
        <dbReference type="ARBA" id="ARBA00022553"/>
    </source>
</evidence>
<gene>
    <name evidence="23" type="ORF">DCAR_0312609</name>
</gene>
<keyword evidence="12 19" id="KW-0067">ATP-binding</keyword>
<evidence type="ECO:0000259" key="22">
    <source>
        <dbReference type="PROSITE" id="PS50011"/>
    </source>
</evidence>
<evidence type="ECO:0000256" key="3">
    <source>
        <dbReference type="ARBA" id="ARBA00022527"/>
    </source>
</evidence>
<dbReference type="InterPro" id="IPR000719">
    <property type="entry name" value="Prot_kinase_dom"/>
</dbReference>
<dbReference type="InterPro" id="IPR032675">
    <property type="entry name" value="LRR_dom_sf"/>
</dbReference>
<evidence type="ECO:0000256" key="12">
    <source>
        <dbReference type="ARBA" id="ARBA00022840"/>
    </source>
</evidence>
<dbReference type="FunFam" id="1.10.510.10:FF:000445">
    <property type="entry name" value="MDIS1-interacting receptor like kinase 2"/>
    <property type="match status" value="1"/>
</dbReference>
<dbReference type="FunFam" id="3.80.10.10:FF:000095">
    <property type="entry name" value="LRR receptor-like serine/threonine-protein kinase GSO1"/>
    <property type="match status" value="1"/>
</dbReference>
<keyword evidence="11" id="KW-0418">Kinase</keyword>
<dbReference type="SMART" id="SM00369">
    <property type="entry name" value="LRR_TYP"/>
    <property type="match status" value="10"/>
</dbReference>
<sequence>MASHSRIINTLILLIICLADAEDTRDSSSSLSVTTSESERKALLSTGWWGNQIPLYNSSRWQHCNWRGIHCSNAGRILSIDLNGILIGDDLGKIDFSSFPYLQRLDLSCCGLNGSIPFQIGMLSKLNYLSLYANYLTGMLPSSLLNLTQLEVLDLSDNDISGSIPSGISSLEILYSVDLGANQLTGTIPFSLGSLTKLKHLNLEFNQFNGSLDFFQLANVTHLKNLEHLDLGHNKLTGFVPREFGNLSNLVYVNLQENNLTGIIPSELGNLRNLVSLYLGKNKLRGTIPSALGSLTKLNHLDLGSNRFYGFLDFHLANLTSLVNLVYLDIGHNKLSGFIHPGFKNLSKLVYLNLQENKFTGIIPLELGNLGNLVSLLLGQNKLTGTIPSTLGSLAKLNYLDLSFNQLNGSLVFLPGEISQLVKLDVSHNSLTGFLPVFRNCKTLLDLKFSNNLFSGHIPEELGDCTSLESVSLNNNNLTGSIPNKFSCFKKLNYLNLLQNNLSEPTPPIDFPYEQHKCYDSEGTPQKRKSVFPVLYIVLPLAIGVPLLILAFVFFCRQTPPVNQIKTSPGNGDMCSVWNFDGIIAYEDVIRATNNFDIKYCIGTGGYGSVYEAKLPSGNTVALKKLHRLEAEEPAFDQSFRNEVKVLTNVRHKNIVKLYGFCLHNRCMFLVYEYMDKGSLFCSLRDDAHAVQLDWNKRLNILKGIAAALSYLHHDCSPPIVHRDVSSNNILLNSKMESFLADFGAARLLDPDSSNQTMVAGTRGYIAPELAYTMAVTEKCDVYSFGVVSLEIMMGSHPGDFLSSFTTLQSYSHRMLNDILDKRLPLPTKPQENDIIHVIKQAFACLHLNPKFRPPMKDLLKEFSPKILDANSNHPTSKILATERIDILE</sequence>
<protein>
    <recommendedName>
        <fullName evidence="2">non-specific serine/threonine protein kinase</fullName>
        <ecNumber evidence="2">2.7.11.1</ecNumber>
    </recommendedName>
</protein>
<dbReference type="GO" id="GO:0005524">
    <property type="term" value="F:ATP binding"/>
    <property type="evidence" value="ECO:0007669"/>
    <property type="project" value="UniProtKB-UniRule"/>
</dbReference>
<dbReference type="GO" id="GO:0099402">
    <property type="term" value="P:plant organ development"/>
    <property type="evidence" value="ECO:0007669"/>
    <property type="project" value="UniProtKB-ARBA"/>
</dbReference>
<dbReference type="PANTHER" id="PTHR48005">
    <property type="entry name" value="LEUCINE RICH REPEAT KINASE 2"/>
    <property type="match status" value="1"/>
</dbReference>
<organism evidence="23 24">
    <name type="scientific">Daucus carota subsp. sativus</name>
    <name type="common">Carrot</name>
    <dbReference type="NCBI Taxonomy" id="79200"/>
    <lineage>
        <taxon>Eukaryota</taxon>
        <taxon>Viridiplantae</taxon>
        <taxon>Streptophyta</taxon>
        <taxon>Embryophyta</taxon>
        <taxon>Tracheophyta</taxon>
        <taxon>Spermatophyta</taxon>
        <taxon>Magnoliopsida</taxon>
        <taxon>eudicotyledons</taxon>
        <taxon>Gunneridae</taxon>
        <taxon>Pentapetalae</taxon>
        <taxon>asterids</taxon>
        <taxon>campanulids</taxon>
        <taxon>Apiales</taxon>
        <taxon>Apiaceae</taxon>
        <taxon>Apioideae</taxon>
        <taxon>Scandiceae</taxon>
        <taxon>Daucinae</taxon>
        <taxon>Daucus</taxon>
        <taxon>Daucus sect. Daucus</taxon>
    </lineage>
</organism>
<evidence type="ECO:0000256" key="9">
    <source>
        <dbReference type="ARBA" id="ARBA00022737"/>
    </source>
</evidence>
<dbReference type="PROSITE" id="PS50011">
    <property type="entry name" value="PROTEIN_KINASE_DOM"/>
    <property type="match status" value="1"/>
</dbReference>